<keyword evidence="1" id="KW-0472">Membrane</keyword>
<protein>
    <submittedName>
        <fullName evidence="3">Uncharacterized protein</fullName>
    </submittedName>
</protein>
<keyword evidence="1" id="KW-1133">Transmembrane helix</keyword>
<evidence type="ECO:0000256" key="2">
    <source>
        <dbReference type="SAM" id="SignalP"/>
    </source>
</evidence>
<evidence type="ECO:0000313" key="3">
    <source>
        <dbReference type="EMBL" id="CZR68268.1"/>
    </source>
</evidence>
<proteinExistence type="predicted"/>
<keyword evidence="2" id="KW-0732">Signal</keyword>
<dbReference type="STRING" id="576137.A0A1L7XTG4"/>
<dbReference type="OrthoDB" id="10373698at2759"/>
<dbReference type="AlphaFoldDB" id="A0A1L7XTG4"/>
<dbReference type="EMBL" id="FJOG01000053">
    <property type="protein sequence ID" value="CZR68268.1"/>
    <property type="molecule type" value="Genomic_DNA"/>
</dbReference>
<evidence type="ECO:0000313" key="4">
    <source>
        <dbReference type="Proteomes" id="UP000184330"/>
    </source>
</evidence>
<keyword evidence="4" id="KW-1185">Reference proteome</keyword>
<name>A0A1L7XTG4_9HELO</name>
<keyword evidence="1" id="KW-0812">Transmembrane</keyword>
<reference evidence="3 4" key="1">
    <citation type="submission" date="2016-03" db="EMBL/GenBank/DDBJ databases">
        <authorList>
            <person name="Ploux O."/>
        </authorList>
    </citation>
    <scope>NUCLEOTIDE SEQUENCE [LARGE SCALE GENOMIC DNA]</scope>
    <source>
        <strain evidence="3 4">UAMH 11012</strain>
    </source>
</reference>
<feature type="transmembrane region" description="Helical" evidence="1">
    <location>
        <begin position="281"/>
        <end position="301"/>
    </location>
</feature>
<organism evidence="3 4">
    <name type="scientific">Phialocephala subalpina</name>
    <dbReference type="NCBI Taxonomy" id="576137"/>
    <lineage>
        <taxon>Eukaryota</taxon>
        <taxon>Fungi</taxon>
        <taxon>Dikarya</taxon>
        <taxon>Ascomycota</taxon>
        <taxon>Pezizomycotina</taxon>
        <taxon>Leotiomycetes</taxon>
        <taxon>Helotiales</taxon>
        <taxon>Mollisiaceae</taxon>
        <taxon>Phialocephala</taxon>
        <taxon>Phialocephala fortinii species complex</taxon>
    </lineage>
</organism>
<feature type="signal peptide" evidence="2">
    <location>
        <begin position="1"/>
        <end position="18"/>
    </location>
</feature>
<dbReference type="Proteomes" id="UP000184330">
    <property type="component" value="Unassembled WGS sequence"/>
</dbReference>
<sequence length="327" mass="34516">MILQFASILLFKSLSVYAAPWVVTSYVQIDISVYTGYTSSGIGTNPGDTQSGTTYSWTDFISPTGTVAPSGLSTLTTTSGYSDVNIVEIVLPSGAGSTISPSFGGDDGVVTDFYVPVTYEPFTTCKSKWKFATEVPISVPSPVQPHLTPITVSTSTSSYSVSEILTTFTNYYTTVSALLNPTDVPDDAYKSASSAYQPDGVSLCVSPTTTAIENTATETVSSYGISCGKENPQCEGCSYYIATCNSIGNGCGPADSGTYYDCPDGKKYWITGGPGSKASQLAWKIAAPIAFVLVVIGFCALKAKRRGGQSSPQPVRINLRRRARQNG</sequence>
<accession>A0A1L7XTG4</accession>
<gene>
    <name evidence="3" type="ORF">PAC_18167</name>
</gene>
<feature type="chain" id="PRO_5012544041" evidence="2">
    <location>
        <begin position="19"/>
        <end position="327"/>
    </location>
</feature>
<evidence type="ECO:0000256" key="1">
    <source>
        <dbReference type="SAM" id="Phobius"/>
    </source>
</evidence>